<evidence type="ECO:0000256" key="12">
    <source>
        <dbReference type="PIRNR" id="PIRNR004862"/>
    </source>
</evidence>
<feature type="domain" description="Flagellar M-ring N-terminal" evidence="15">
    <location>
        <begin position="63"/>
        <end position="237"/>
    </location>
</feature>
<keyword evidence="9 14" id="KW-0472">Membrane</keyword>
<dbReference type="GO" id="GO:0071973">
    <property type="term" value="P:bacterial-type flagellum-dependent cell motility"/>
    <property type="evidence" value="ECO:0007669"/>
    <property type="project" value="InterPro"/>
</dbReference>
<dbReference type="RefSeq" id="WP_265673046.1">
    <property type="nucleotide sequence ID" value="NZ_JAKRRY010000001.1"/>
</dbReference>
<dbReference type="GO" id="GO:0005886">
    <property type="term" value="C:plasma membrane"/>
    <property type="evidence" value="ECO:0007669"/>
    <property type="project" value="UniProtKB-SubCell"/>
</dbReference>
<evidence type="ECO:0000259" key="16">
    <source>
        <dbReference type="Pfam" id="PF08345"/>
    </source>
</evidence>
<comment type="caution">
    <text evidence="17">The sequence shown here is derived from an EMBL/GenBank/DDBJ whole genome shotgun (WGS) entry which is preliminary data.</text>
</comment>
<dbReference type="NCBIfam" id="TIGR00206">
    <property type="entry name" value="fliF"/>
    <property type="match status" value="1"/>
</dbReference>
<dbReference type="AlphaFoldDB" id="A0A9X3CJZ5"/>
<dbReference type="GO" id="GO:0009431">
    <property type="term" value="C:bacterial-type flagellum basal body, MS ring"/>
    <property type="evidence" value="ECO:0007669"/>
    <property type="project" value="InterPro"/>
</dbReference>
<dbReference type="Pfam" id="PF01514">
    <property type="entry name" value="YscJ_FliF"/>
    <property type="match status" value="1"/>
</dbReference>
<evidence type="ECO:0000256" key="9">
    <source>
        <dbReference type="ARBA" id="ARBA00023136"/>
    </source>
</evidence>
<reference evidence="17" key="1">
    <citation type="submission" date="2022-02" db="EMBL/GenBank/DDBJ databases">
        <title>Vibrio sp. nov, a new bacterium isolated from seawater.</title>
        <authorList>
            <person name="Yuan Y."/>
        </authorList>
    </citation>
    <scope>NUCLEOTIDE SEQUENCE</scope>
    <source>
        <strain evidence="17">ZSDZ65</strain>
    </source>
</reference>
<feature type="transmembrane region" description="Helical" evidence="14">
    <location>
        <begin position="40"/>
        <end position="62"/>
    </location>
</feature>
<dbReference type="InterPro" id="IPR000067">
    <property type="entry name" value="FlgMring_FliF"/>
</dbReference>
<feature type="domain" description="Flagellar M-ring C-terminal" evidence="16">
    <location>
        <begin position="271"/>
        <end position="423"/>
    </location>
</feature>
<evidence type="ECO:0000313" key="17">
    <source>
        <dbReference type="EMBL" id="MCW8344620.1"/>
    </source>
</evidence>
<dbReference type="Gene3D" id="3.30.300.30">
    <property type="match status" value="1"/>
</dbReference>
<keyword evidence="18" id="KW-1185">Reference proteome</keyword>
<organism evidence="17 18">
    <name type="scientific">Vibrio qingdaonensis</name>
    <dbReference type="NCBI Taxonomy" id="2829491"/>
    <lineage>
        <taxon>Bacteria</taxon>
        <taxon>Pseudomonadati</taxon>
        <taxon>Pseudomonadota</taxon>
        <taxon>Gammaproteobacteria</taxon>
        <taxon>Vibrionales</taxon>
        <taxon>Vibrionaceae</taxon>
        <taxon>Vibrio</taxon>
    </lineage>
</organism>
<comment type="subunit">
    <text evidence="11">The basal body constitutes a major portion of the flagellar organelle and consists of four rings (L,P,S, and M) mounted on a central rod. The M ring is integral to the inner membrane of the cell and may be connected to the flagellar rod via the S ring. The S (supramembrane ring) lies just distal to the M ring. The L and P rings lie in the outer membrane and the periplasmic space, respectively.</text>
</comment>
<protein>
    <recommendedName>
        <fullName evidence="5 12">Flagellar M-ring protein</fullName>
    </recommendedName>
</protein>
<gene>
    <name evidence="17" type="primary">fliF</name>
    <name evidence="17" type="ORF">MD535_01070</name>
</gene>
<dbReference type="PANTHER" id="PTHR30046:SF0">
    <property type="entry name" value="FLAGELLAR M-RING PROTEIN"/>
    <property type="match status" value="1"/>
</dbReference>
<evidence type="ECO:0000259" key="15">
    <source>
        <dbReference type="Pfam" id="PF01514"/>
    </source>
</evidence>
<keyword evidence="17" id="KW-0282">Flagellum</keyword>
<comment type="similarity">
    <text evidence="4 12">Belongs to the FliF family.</text>
</comment>
<accession>A0A9X3CJZ5</accession>
<keyword evidence="6" id="KW-1003">Cell membrane</keyword>
<evidence type="ECO:0000256" key="7">
    <source>
        <dbReference type="ARBA" id="ARBA00022692"/>
    </source>
</evidence>
<comment type="subcellular location">
    <subcellularLocation>
        <location evidence="2 12">Bacterial flagellum basal body</location>
    </subcellularLocation>
    <subcellularLocation>
        <location evidence="3">Cell membrane</location>
        <topology evidence="3">Multi-pass membrane protein</topology>
    </subcellularLocation>
</comment>
<keyword evidence="7 14" id="KW-0812">Transmembrane</keyword>
<keyword evidence="17" id="KW-0966">Cell projection</keyword>
<dbReference type="PRINTS" id="PR01009">
    <property type="entry name" value="FLGMRINGFLIF"/>
</dbReference>
<dbReference type="GO" id="GO:0003774">
    <property type="term" value="F:cytoskeletal motor activity"/>
    <property type="evidence" value="ECO:0007669"/>
    <property type="project" value="InterPro"/>
</dbReference>
<evidence type="ECO:0000256" key="4">
    <source>
        <dbReference type="ARBA" id="ARBA00007971"/>
    </source>
</evidence>
<dbReference type="InterPro" id="IPR043427">
    <property type="entry name" value="YscJ/FliF"/>
</dbReference>
<evidence type="ECO:0000256" key="1">
    <source>
        <dbReference type="ARBA" id="ARBA00003820"/>
    </source>
</evidence>
<name>A0A9X3CJZ5_9VIBR</name>
<dbReference type="PIRSF" id="PIRSF004862">
    <property type="entry name" value="FliF"/>
    <property type="match status" value="1"/>
</dbReference>
<keyword evidence="17" id="KW-0969">Cilium</keyword>
<evidence type="ECO:0000256" key="8">
    <source>
        <dbReference type="ARBA" id="ARBA00022989"/>
    </source>
</evidence>
<sequence length="558" mass="61444">MAAELESKPALTNEMGAAKVQLGKVSGWVAGFWKSSQRNVIIITIFATITAAIIVIMLWTSAERFRPLYSQSANYDSSQVLQMLDEESIKYQLSQDDGQILVPERDVAKIRMVLASKGLKEQLPSGFESLDNSKSLGESQFMESARYRHALEGELARSISTMSAVSLARVHLAIPKESLFMREEAEQPRASVIVHIINGMDLKPAQVESVINLVSGAVIGLKSEHVRVIDQHGRLLSNDATVGDITVTTGKQTDYKRNVERTLVAQATDMLTPILGASNFRVQIASDIDFSKIEETEEIYADPVVRKETLLNDVNESSMALGIPGALSNTPPVTDGEPQPDPNAKVNRSETSRDYAVSGKIRHTQHQQGVLKKLSVSVVVNDMANGEQTWTDEELTNIGNIVRSAIGFEVERGDVIHITHFPFVVAAVPDALKIPWFENTNIMQPIKYLLGVMLSGLMIMVVLKPLAQYLTKSAEREDQLAENVDYDSDVITKEERVAEVALQSKLEALGIDATGIKALDDNLPSADSPLEVQIKHLKLIAKEDPNRVAEILRTWIQA</sequence>
<comment type="function">
    <text evidence="1 12">The M ring may be actively involved in energy transduction.</text>
</comment>
<dbReference type="Pfam" id="PF08345">
    <property type="entry name" value="YscJ_FliF_C"/>
    <property type="match status" value="1"/>
</dbReference>
<proteinExistence type="inferred from homology"/>
<keyword evidence="8 14" id="KW-1133">Transmembrane helix</keyword>
<evidence type="ECO:0000256" key="6">
    <source>
        <dbReference type="ARBA" id="ARBA00022475"/>
    </source>
</evidence>
<dbReference type="InterPro" id="IPR045851">
    <property type="entry name" value="AMP-bd_C_sf"/>
</dbReference>
<dbReference type="PANTHER" id="PTHR30046">
    <property type="entry name" value="FLAGELLAR M-RING PROTEIN"/>
    <property type="match status" value="1"/>
</dbReference>
<evidence type="ECO:0000256" key="3">
    <source>
        <dbReference type="ARBA" id="ARBA00004651"/>
    </source>
</evidence>
<keyword evidence="10 12" id="KW-0975">Bacterial flagellum</keyword>
<feature type="region of interest" description="Disordered" evidence="13">
    <location>
        <begin position="323"/>
        <end position="353"/>
    </location>
</feature>
<evidence type="ECO:0000256" key="13">
    <source>
        <dbReference type="SAM" id="MobiDB-lite"/>
    </source>
</evidence>
<dbReference type="InterPro" id="IPR013556">
    <property type="entry name" value="Flag_M-ring_C"/>
</dbReference>
<evidence type="ECO:0000313" key="18">
    <source>
        <dbReference type="Proteomes" id="UP001155587"/>
    </source>
</evidence>
<evidence type="ECO:0000256" key="5">
    <source>
        <dbReference type="ARBA" id="ARBA00017949"/>
    </source>
</evidence>
<evidence type="ECO:0000256" key="2">
    <source>
        <dbReference type="ARBA" id="ARBA00004117"/>
    </source>
</evidence>
<evidence type="ECO:0000256" key="11">
    <source>
        <dbReference type="ARBA" id="ARBA00025936"/>
    </source>
</evidence>
<evidence type="ECO:0000256" key="10">
    <source>
        <dbReference type="ARBA" id="ARBA00023143"/>
    </source>
</evidence>
<dbReference type="Proteomes" id="UP001155587">
    <property type="component" value="Unassembled WGS sequence"/>
</dbReference>
<dbReference type="EMBL" id="JAKRRY010000001">
    <property type="protein sequence ID" value="MCW8344620.1"/>
    <property type="molecule type" value="Genomic_DNA"/>
</dbReference>
<evidence type="ECO:0000256" key="14">
    <source>
        <dbReference type="SAM" id="Phobius"/>
    </source>
</evidence>
<dbReference type="InterPro" id="IPR006182">
    <property type="entry name" value="FliF_N_dom"/>
</dbReference>